<comment type="similarity">
    <text evidence="1">Belongs to the HGH1 family.</text>
</comment>
<reference evidence="5 6" key="1">
    <citation type="journal article" date="2014" name="Nat. Commun.">
        <title>Molecular traces of alternative social organization in a termite genome.</title>
        <authorList>
            <person name="Terrapon N."/>
            <person name="Li C."/>
            <person name="Robertson H.M."/>
            <person name="Ji L."/>
            <person name="Meng X."/>
            <person name="Booth W."/>
            <person name="Chen Z."/>
            <person name="Childers C.P."/>
            <person name="Glastad K.M."/>
            <person name="Gokhale K."/>
            <person name="Gowin J."/>
            <person name="Gronenberg W."/>
            <person name="Hermansen R.A."/>
            <person name="Hu H."/>
            <person name="Hunt B.G."/>
            <person name="Huylmans A.K."/>
            <person name="Khalil S.M."/>
            <person name="Mitchell R.D."/>
            <person name="Munoz-Torres M.C."/>
            <person name="Mustard J.A."/>
            <person name="Pan H."/>
            <person name="Reese J.T."/>
            <person name="Scharf M.E."/>
            <person name="Sun F."/>
            <person name="Vogel H."/>
            <person name="Xiao J."/>
            <person name="Yang W."/>
            <person name="Yang Z."/>
            <person name="Yang Z."/>
            <person name="Zhou J."/>
            <person name="Zhu J."/>
            <person name="Brent C.S."/>
            <person name="Elsik C.G."/>
            <person name="Goodisman M.A."/>
            <person name="Liberles D.A."/>
            <person name="Roe R.M."/>
            <person name="Vargo E.L."/>
            <person name="Vilcinskas A."/>
            <person name="Wang J."/>
            <person name="Bornberg-Bauer E."/>
            <person name="Korb J."/>
            <person name="Zhang G."/>
            <person name="Liebig J."/>
        </authorList>
    </citation>
    <scope>NUCLEOTIDE SEQUENCE [LARGE SCALE GENOMIC DNA]</scope>
    <source>
        <tissue evidence="5">Whole organism</tissue>
    </source>
</reference>
<name>A0A067RB34_ZOONE</name>
<dbReference type="eggNOG" id="KOG2973">
    <property type="taxonomic scope" value="Eukaryota"/>
</dbReference>
<evidence type="ECO:0000259" key="3">
    <source>
        <dbReference type="Pfam" id="PF04063"/>
    </source>
</evidence>
<dbReference type="InterPro" id="IPR011989">
    <property type="entry name" value="ARM-like"/>
</dbReference>
<dbReference type="Pfam" id="PF04064">
    <property type="entry name" value="DUF384"/>
    <property type="match status" value="1"/>
</dbReference>
<dbReference type="Gene3D" id="1.25.10.10">
    <property type="entry name" value="Leucine-rich Repeat Variant"/>
    <property type="match status" value="1"/>
</dbReference>
<dbReference type="SUPFAM" id="SSF48371">
    <property type="entry name" value="ARM repeat"/>
    <property type="match status" value="1"/>
</dbReference>
<gene>
    <name evidence="5" type="ORF">L798_05963</name>
</gene>
<dbReference type="PANTHER" id="PTHR13387">
    <property type="entry name" value="PROTEIN HGH1 HOMOLOG"/>
    <property type="match status" value="1"/>
</dbReference>
<evidence type="ECO:0000259" key="4">
    <source>
        <dbReference type="Pfam" id="PF04064"/>
    </source>
</evidence>
<dbReference type="InterPro" id="IPR016024">
    <property type="entry name" value="ARM-type_fold"/>
</dbReference>
<dbReference type="PANTHER" id="PTHR13387:SF9">
    <property type="entry name" value="PROTEIN HGH1 HOMOLOG"/>
    <property type="match status" value="1"/>
</dbReference>
<feature type="domain" description="Protein HGH1 C-terminal" evidence="4">
    <location>
        <begin position="286"/>
        <end position="339"/>
    </location>
</feature>
<keyword evidence="6" id="KW-1185">Reference proteome</keyword>
<dbReference type="Proteomes" id="UP000027135">
    <property type="component" value="Unassembled WGS sequence"/>
</dbReference>
<dbReference type="EMBL" id="KK852622">
    <property type="protein sequence ID" value="KDR19997.1"/>
    <property type="molecule type" value="Genomic_DNA"/>
</dbReference>
<dbReference type="InterPro" id="IPR007205">
    <property type="entry name" value="Protein_HGH1_N"/>
</dbReference>
<dbReference type="FunCoup" id="A0A067RB34">
    <property type="interactions" value="1494"/>
</dbReference>
<organism evidence="5 6">
    <name type="scientific">Zootermopsis nevadensis</name>
    <name type="common">Dampwood termite</name>
    <dbReference type="NCBI Taxonomy" id="136037"/>
    <lineage>
        <taxon>Eukaryota</taxon>
        <taxon>Metazoa</taxon>
        <taxon>Ecdysozoa</taxon>
        <taxon>Arthropoda</taxon>
        <taxon>Hexapoda</taxon>
        <taxon>Insecta</taxon>
        <taxon>Pterygota</taxon>
        <taxon>Neoptera</taxon>
        <taxon>Polyneoptera</taxon>
        <taxon>Dictyoptera</taxon>
        <taxon>Blattodea</taxon>
        <taxon>Blattoidea</taxon>
        <taxon>Termitoidae</taxon>
        <taxon>Termopsidae</taxon>
        <taxon>Zootermopsis</taxon>
    </lineage>
</organism>
<evidence type="ECO:0000256" key="1">
    <source>
        <dbReference type="ARBA" id="ARBA00006712"/>
    </source>
</evidence>
<proteinExistence type="inferred from homology"/>
<dbReference type="InterPro" id="IPR039717">
    <property type="entry name" value="Hgh1"/>
</dbReference>
<feature type="domain" description="Protein HGH1 N-terminal" evidence="3">
    <location>
        <begin position="109"/>
        <end position="281"/>
    </location>
</feature>
<evidence type="ECO:0000313" key="6">
    <source>
        <dbReference type="Proteomes" id="UP000027135"/>
    </source>
</evidence>
<dbReference type="InterPro" id="IPR007206">
    <property type="entry name" value="Protein_HGH1_C"/>
</dbReference>
<accession>A0A067RB34</accession>
<dbReference type="AlphaFoldDB" id="A0A067RB34"/>
<dbReference type="STRING" id="136037.A0A067RB34"/>
<evidence type="ECO:0000313" key="5">
    <source>
        <dbReference type="EMBL" id="KDR19997.1"/>
    </source>
</evidence>
<dbReference type="Pfam" id="PF04063">
    <property type="entry name" value="DUF383"/>
    <property type="match status" value="1"/>
</dbReference>
<sequence length="367" mass="41838">MDSIDEIQSFLRVDARLDLKAVALGCVLGLTGTEDGRCMLLRRPCLLSALIFLAQDKSESIAKEACLAIVNISAEELGSRSLLFSHDSKGTAQDADSDNNIVVVMIKMIMDPDSCLADHACMILSNLTRPSGNIEHVILLIEKCGFTLDQVVSVFTTQGYNRRGANLHYLGPMFSNLSQSITFRRFLMDHERCIIQRLLPFTEYESSHVRRGGIVGTLRNCCFDIENHDWLLSPKVDILPCLLLPLAGPEEFEDTEMDKLPPELQYLPESKLRETDPDIRKMLLEALIQLCAKRSSRELMRERNTYLILREFHKWEKDRTVLLACENVVDILIRTEDEIGEDNIHDIDVPLELHQKFQKMDEDFIKD</sequence>
<protein>
    <recommendedName>
        <fullName evidence="2">Protein HGH1 homolog</fullName>
    </recommendedName>
</protein>
<evidence type="ECO:0000256" key="2">
    <source>
        <dbReference type="ARBA" id="ARBA00014076"/>
    </source>
</evidence>
<dbReference type="OMA" id="MCILLTN"/>
<dbReference type="InParanoid" id="A0A067RB34"/>